<evidence type="ECO:0000313" key="10">
    <source>
        <dbReference type="Proteomes" id="UP001596989"/>
    </source>
</evidence>
<keyword evidence="10" id="KW-1185">Reference proteome</keyword>
<evidence type="ECO:0000256" key="2">
    <source>
        <dbReference type="ARBA" id="ARBA00022448"/>
    </source>
</evidence>
<dbReference type="SUPFAM" id="SSF161098">
    <property type="entry name" value="MetI-like"/>
    <property type="match status" value="1"/>
</dbReference>
<dbReference type="Gene3D" id="1.10.3720.10">
    <property type="entry name" value="MetI-like"/>
    <property type="match status" value="1"/>
</dbReference>
<evidence type="ECO:0000256" key="4">
    <source>
        <dbReference type="ARBA" id="ARBA00022692"/>
    </source>
</evidence>
<dbReference type="Proteomes" id="UP001596989">
    <property type="component" value="Unassembled WGS sequence"/>
</dbReference>
<accession>A0ABW3HL89</accession>
<name>A0ABW3HL89_9BACL</name>
<feature type="transmembrane region" description="Helical" evidence="7">
    <location>
        <begin position="242"/>
        <end position="263"/>
    </location>
</feature>
<keyword evidence="5 7" id="KW-1133">Transmembrane helix</keyword>
<dbReference type="InterPro" id="IPR035906">
    <property type="entry name" value="MetI-like_sf"/>
</dbReference>
<dbReference type="PANTHER" id="PTHR43744">
    <property type="entry name" value="ABC TRANSPORTER PERMEASE PROTEIN MG189-RELATED-RELATED"/>
    <property type="match status" value="1"/>
</dbReference>
<dbReference type="InterPro" id="IPR000515">
    <property type="entry name" value="MetI-like"/>
</dbReference>
<proteinExistence type="inferred from homology"/>
<evidence type="ECO:0000256" key="1">
    <source>
        <dbReference type="ARBA" id="ARBA00004651"/>
    </source>
</evidence>
<keyword evidence="2 7" id="KW-0813">Transport</keyword>
<comment type="subcellular location">
    <subcellularLocation>
        <location evidence="1 7">Cell membrane</location>
        <topology evidence="1 7">Multi-pass membrane protein</topology>
    </subcellularLocation>
</comment>
<feature type="transmembrane region" description="Helical" evidence="7">
    <location>
        <begin position="197"/>
        <end position="222"/>
    </location>
</feature>
<dbReference type="EMBL" id="JBHTJZ010000004">
    <property type="protein sequence ID" value="MFD0958255.1"/>
    <property type="molecule type" value="Genomic_DNA"/>
</dbReference>
<keyword evidence="3" id="KW-1003">Cell membrane</keyword>
<comment type="caution">
    <text evidence="9">The sequence shown here is derived from an EMBL/GenBank/DDBJ whole genome shotgun (WGS) entry which is preliminary data.</text>
</comment>
<feature type="transmembrane region" description="Helical" evidence="7">
    <location>
        <begin position="12"/>
        <end position="35"/>
    </location>
</feature>
<reference evidence="10" key="1">
    <citation type="journal article" date="2019" name="Int. J. Syst. Evol. Microbiol.">
        <title>The Global Catalogue of Microorganisms (GCM) 10K type strain sequencing project: providing services to taxonomists for standard genome sequencing and annotation.</title>
        <authorList>
            <consortium name="The Broad Institute Genomics Platform"/>
            <consortium name="The Broad Institute Genome Sequencing Center for Infectious Disease"/>
            <person name="Wu L."/>
            <person name="Ma J."/>
        </authorList>
    </citation>
    <scope>NUCLEOTIDE SEQUENCE [LARGE SCALE GENOMIC DNA]</scope>
    <source>
        <strain evidence="10">CCUG 59129</strain>
    </source>
</reference>
<keyword evidence="6 7" id="KW-0472">Membrane</keyword>
<feature type="transmembrane region" description="Helical" evidence="7">
    <location>
        <begin position="138"/>
        <end position="159"/>
    </location>
</feature>
<protein>
    <submittedName>
        <fullName evidence="9">Carbohydrate ABC transporter permease</fullName>
    </submittedName>
</protein>
<evidence type="ECO:0000256" key="7">
    <source>
        <dbReference type="RuleBase" id="RU363032"/>
    </source>
</evidence>
<dbReference type="PROSITE" id="PS50928">
    <property type="entry name" value="ABC_TM1"/>
    <property type="match status" value="1"/>
</dbReference>
<evidence type="ECO:0000313" key="9">
    <source>
        <dbReference type="EMBL" id="MFD0958255.1"/>
    </source>
</evidence>
<feature type="transmembrane region" description="Helical" evidence="7">
    <location>
        <begin position="109"/>
        <end position="126"/>
    </location>
</feature>
<feature type="domain" description="ABC transmembrane type-1" evidence="8">
    <location>
        <begin position="74"/>
        <end position="263"/>
    </location>
</feature>
<dbReference type="CDD" id="cd06261">
    <property type="entry name" value="TM_PBP2"/>
    <property type="match status" value="1"/>
</dbReference>
<dbReference type="PANTHER" id="PTHR43744:SF12">
    <property type="entry name" value="ABC TRANSPORTER PERMEASE PROTEIN MG189-RELATED"/>
    <property type="match status" value="1"/>
</dbReference>
<evidence type="ECO:0000256" key="6">
    <source>
        <dbReference type="ARBA" id="ARBA00023136"/>
    </source>
</evidence>
<evidence type="ECO:0000259" key="8">
    <source>
        <dbReference type="PROSITE" id="PS50928"/>
    </source>
</evidence>
<dbReference type="RefSeq" id="WP_377561960.1">
    <property type="nucleotide sequence ID" value="NZ_JBHTJZ010000004.1"/>
</dbReference>
<keyword evidence="4 7" id="KW-0812">Transmembrane</keyword>
<feature type="transmembrane region" description="Helical" evidence="7">
    <location>
        <begin position="73"/>
        <end position="97"/>
    </location>
</feature>
<dbReference type="Pfam" id="PF00528">
    <property type="entry name" value="BPD_transp_1"/>
    <property type="match status" value="1"/>
</dbReference>
<evidence type="ECO:0000256" key="5">
    <source>
        <dbReference type="ARBA" id="ARBA00022989"/>
    </source>
</evidence>
<gene>
    <name evidence="9" type="ORF">ACFQ2I_02500</name>
</gene>
<sequence length="277" mass="31424">MRKDRNKLRGYIVLGYLFLIAGAITMLLPFVWMIVTSLKSYGEATRVPLTILPENWKPENYQVALDTLPFVRLYFNTFLMMAARVVLAIVFSSMAGYAFARMKFPLRTFLFSLVLIQMMVPPHVYLIPQYLMVLELGWLNSIKALIFPGLVSAFGTFLLHQSFLAIPKELEEAAVLDGCNPFQIYWRIMLPLVKANLAALGIFTALFAWKDLLWPLIVNMSMDKMTLASGLASLRGQYLTDYPVLMAGSVIAMVPMIILFFMFQKQFIKGIAFTGSK</sequence>
<evidence type="ECO:0000256" key="3">
    <source>
        <dbReference type="ARBA" id="ARBA00022475"/>
    </source>
</evidence>
<comment type="similarity">
    <text evidence="7">Belongs to the binding-protein-dependent transport system permease family.</text>
</comment>
<organism evidence="9 10">
    <name type="scientific">Paenibacillus chungangensis</name>
    <dbReference type="NCBI Taxonomy" id="696535"/>
    <lineage>
        <taxon>Bacteria</taxon>
        <taxon>Bacillati</taxon>
        <taxon>Bacillota</taxon>
        <taxon>Bacilli</taxon>
        <taxon>Bacillales</taxon>
        <taxon>Paenibacillaceae</taxon>
        <taxon>Paenibacillus</taxon>
    </lineage>
</organism>